<comment type="caution">
    <text evidence="2">The sequence shown here is derived from an EMBL/GenBank/DDBJ whole genome shotgun (WGS) entry which is preliminary data.</text>
</comment>
<feature type="non-terminal residue" evidence="2">
    <location>
        <position position="1"/>
    </location>
</feature>
<accession>A0AAD7Z978</accession>
<keyword evidence="1" id="KW-0812">Transmembrane</keyword>
<evidence type="ECO:0000313" key="2">
    <source>
        <dbReference type="EMBL" id="KAJ9576279.1"/>
    </source>
</evidence>
<sequence length="99" mass="11625">VSIFILGLLFTVKINFSLCTDHFFLKFLNSNAFLTLLILLHSLLSLIFICLFMYFANMLLKYSTLYTHISITKQVKFKFDVFPFVFDTSFLPFPYNISL</sequence>
<dbReference type="AlphaFoldDB" id="A0AAD7Z978"/>
<organism evidence="2 3">
    <name type="scientific">Diploptera punctata</name>
    <name type="common">Pacific beetle cockroach</name>
    <dbReference type="NCBI Taxonomy" id="6984"/>
    <lineage>
        <taxon>Eukaryota</taxon>
        <taxon>Metazoa</taxon>
        <taxon>Ecdysozoa</taxon>
        <taxon>Arthropoda</taxon>
        <taxon>Hexapoda</taxon>
        <taxon>Insecta</taxon>
        <taxon>Pterygota</taxon>
        <taxon>Neoptera</taxon>
        <taxon>Polyneoptera</taxon>
        <taxon>Dictyoptera</taxon>
        <taxon>Blattodea</taxon>
        <taxon>Blaberoidea</taxon>
        <taxon>Blaberidae</taxon>
        <taxon>Diplopterinae</taxon>
        <taxon>Diploptera</taxon>
    </lineage>
</organism>
<evidence type="ECO:0000256" key="1">
    <source>
        <dbReference type="SAM" id="Phobius"/>
    </source>
</evidence>
<dbReference type="Proteomes" id="UP001233999">
    <property type="component" value="Unassembled WGS sequence"/>
</dbReference>
<reference evidence="2" key="2">
    <citation type="submission" date="2023-05" db="EMBL/GenBank/DDBJ databases">
        <authorList>
            <person name="Fouks B."/>
        </authorList>
    </citation>
    <scope>NUCLEOTIDE SEQUENCE</scope>
    <source>
        <strain evidence="2">Stay&amp;Tobe</strain>
        <tissue evidence="2">Testes</tissue>
    </source>
</reference>
<evidence type="ECO:0000313" key="3">
    <source>
        <dbReference type="Proteomes" id="UP001233999"/>
    </source>
</evidence>
<feature type="transmembrane region" description="Helical" evidence="1">
    <location>
        <begin position="33"/>
        <end position="56"/>
    </location>
</feature>
<reference evidence="2" key="1">
    <citation type="journal article" date="2023" name="IScience">
        <title>Live-bearing cockroach genome reveals convergent evolutionary mechanisms linked to viviparity in insects and beyond.</title>
        <authorList>
            <person name="Fouks B."/>
            <person name="Harrison M.C."/>
            <person name="Mikhailova A.A."/>
            <person name="Marchal E."/>
            <person name="English S."/>
            <person name="Carruthers M."/>
            <person name="Jennings E.C."/>
            <person name="Chiamaka E.L."/>
            <person name="Frigard R.A."/>
            <person name="Pippel M."/>
            <person name="Attardo G.M."/>
            <person name="Benoit J.B."/>
            <person name="Bornberg-Bauer E."/>
            <person name="Tobe S.S."/>
        </authorList>
    </citation>
    <scope>NUCLEOTIDE SEQUENCE</scope>
    <source>
        <strain evidence="2">Stay&amp;Tobe</strain>
    </source>
</reference>
<keyword evidence="1" id="KW-1133">Transmembrane helix</keyword>
<gene>
    <name evidence="2" type="ORF">L9F63_006878</name>
</gene>
<keyword evidence="3" id="KW-1185">Reference proteome</keyword>
<keyword evidence="1" id="KW-0472">Membrane</keyword>
<dbReference type="EMBL" id="JASPKZ010009802">
    <property type="protein sequence ID" value="KAJ9576279.1"/>
    <property type="molecule type" value="Genomic_DNA"/>
</dbReference>
<name>A0AAD7Z978_DIPPU</name>
<feature type="non-terminal residue" evidence="2">
    <location>
        <position position="99"/>
    </location>
</feature>
<protein>
    <submittedName>
        <fullName evidence="2">Uncharacterized protein</fullName>
    </submittedName>
</protein>
<proteinExistence type="predicted"/>